<evidence type="ECO:0000256" key="1">
    <source>
        <dbReference type="ARBA" id="ARBA00001970"/>
    </source>
</evidence>
<evidence type="ECO:0000256" key="7">
    <source>
        <dbReference type="ARBA" id="ARBA00023004"/>
    </source>
</evidence>
<evidence type="ECO:0000256" key="5">
    <source>
        <dbReference type="ARBA" id="ARBA00022989"/>
    </source>
</evidence>
<keyword evidence="8" id="KW-0350">Heme biosynthesis</keyword>
<keyword evidence="6" id="KW-0560">Oxidoreductase</keyword>
<comment type="catalytic activity">
    <reaction evidence="11">
        <text>Fe(II)-heme o + 2 A + H2O = Fe(II)-heme a + 2 AH2</text>
        <dbReference type="Rhea" id="RHEA:63388"/>
        <dbReference type="ChEBI" id="CHEBI:13193"/>
        <dbReference type="ChEBI" id="CHEBI:15377"/>
        <dbReference type="ChEBI" id="CHEBI:17499"/>
        <dbReference type="ChEBI" id="CHEBI:60530"/>
        <dbReference type="ChEBI" id="CHEBI:61715"/>
        <dbReference type="EC" id="1.17.99.9"/>
    </reaction>
    <physiologicalReaction direction="left-to-right" evidence="11">
        <dbReference type="Rhea" id="RHEA:63389"/>
    </physiologicalReaction>
</comment>
<comment type="subcellular location">
    <subcellularLocation>
        <location evidence="2">Membrane</location>
        <topology evidence="2">Multi-pass membrane protein</topology>
    </subcellularLocation>
</comment>
<dbReference type="RefSeq" id="XP_016629813.1">
    <property type="nucleotide sequence ID" value="XM_016778894.1"/>
</dbReference>
<dbReference type="OrthoDB" id="1726137at2759"/>
<dbReference type="GO" id="GO:0016653">
    <property type="term" value="F:oxidoreductase activity, acting on NAD(P)H, heme protein as acceptor"/>
    <property type="evidence" value="ECO:0007669"/>
    <property type="project" value="TreeGrafter"/>
</dbReference>
<dbReference type="VEuPathDB" id="FungiDB:Z520_08397"/>
<feature type="transmembrane region" description="Helical" evidence="13">
    <location>
        <begin position="258"/>
        <end position="276"/>
    </location>
</feature>
<dbReference type="InterPro" id="IPR003780">
    <property type="entry name" value="COX15/CtaA_fam"/>
</dbReference>
<dbReference type="GO" id="GO:0006784">
    <property type="term" value="P:heme A biosynthetic process"/>
    <property type="evidence" value="ECO:0007669"/>
    <property type="project" value="InterPro"/>
</dbReference>
<keyword evidence="15" id="KW-1185">Reference proteome</keyword>
<keyword evidence="9 13" id="KW-0472">Membrane</keyword>
<protein>
    <recommendedName>
        <fullName evidence="16">Cytochrome c oxidase assembly protein COX15</fullName>
    </recommendedName>
</protein>
<dbReference type="PANTHER" id="PTHR23289:SF2">
    <property type="entry name" value="CYTOCHROME C OXIDASE ASSEMBLY PROTEIN COX15 HOMOLOG"/>
    <property type="match status" value="1"/>
</dbReference>
<evidence type="ECO:0000256" key="2">
    <source>
        <dbReference type="ARBA" id="ARBA00004141"/>
    </source>
</evidence>
<name>A0A0D2H1H4_9EURO</name>
<comment type="pathway">
    <text evidence="10">Porphyrin-containing compound metabolism; heme A biosynthesis; heme A from heme O: step 1/1.</text>
</comment>
<evidence type="ECO:0000256" key="8">
    <source>
        <dbReference type="ARBA" id="ARBA00023133"/>
    </source>
</evidence>
<comment type="cofactor">
    <cofactor evidence="1">
        <name>heme b</name>
        <dbReference type="ChEBI" id="CHEBI:60344"/>
    </cofactor>
</comment>
<feature type="transmembrane region" description="Helical" evidence="13">
    <location>
        <begin position="459"/>
        <end position="482"/>
    </location>
</feature>
<gene>
    <name evidence="14" type="ORF">Z520_08397</name>
</gene>
<evidence type="ECO:0000256" key="4">
    <source>
        <dbReference type="ARBA" id="ARBA00022723"/>
    </source>
</evidence>
<accession>A0A0D2H1H4</accession>
<dbReference type="GO" id="GO:0120547">
    <property type="term" value="F:heme A synthase activity"/>
    <property type="evidence" value="ECO:0007669"/>
    <property type="project" value="UniProtKB-EC"/>
</dbReference>
<dbReference type="STRING" id="1442371.A0A0D2H1H4"/>
<dbReference type="Proteomes" id="UP000053411">
    <property type="component" value="Unassembled WGS sequence"/>
</dbReference>
<dbReference type="EMBL" id="KN848080">
    <property type="protein sequence ID" value="KIX95690.1"/>
    <property type="molecule type" value="Genomic_DNA"/>
</dbReference>
<feature type="region of interest" description="Disordered" evidence="12">
    <location>
        <begin position="581"/>
        <end position="601"/>
    </location>
</feature>
<dbReference type="GO" id="GO:0046872">
    <property type="term" value="F:metal ion binding"/>
    <property type="evidence" value="ECO:0007669"/>
    <property type="project" value="UniProtKB-KW"/>
</dbReference>
<feature type="region of interest" description="Disordered" evidence="12">
    <location>
        <begin position="95"/>
        <end position="136"/>
    </location>
</feature>
<organism evidence="14 15">
    <name type="scientific">Fonsecaea multimorphosa CBS 102226</name>
    <dbReference type="NCBI Taxonomy" id="1442371"/>
    <lineage>
        <taxon>Eukaryota</taxon>
        <taxon>Fungi</taxon>
        <taxon>Dikarya</taxon>
        <taxon>Ascomycota</taxon>
        <taxon>Pezizomycotina</taxon>
        <taxon>Eurotiomycetes</taxon>
        <taxon>Chaetothyriomycetidae</taxon>
        <taxon>Chaetothyriales</taxon>
        <taxon>Herpotrichiellaceae</taxon>
        <taxon>Fonsecaea</taxon>
    </lineage>
</organism>
<proteinExistence type="inferred from homology"/>
<reference evidence="14 15" key="1">
    <citation type="submission" date="2015-01" db="EMBL/GenBank/DDBJ databases">
        <title>The Genome Sequence of Fonsecaea multimorphosa CBS 102226.</title>
        <authorList>
            <consortium name="The Broad Institute Genomics Platform"/>
            <person name="Cuomo C."/>
            <person name="de Hoog S."/>
            <person name="Gorbushina A."/>
            <person name="Stielow B."/>
            <person name="Teixiera M."/>
            <person name="Abouelleil A."/>
            <person name="Chapman S.B."/>
            <person name="Priest M."/>
            <person name="Young S.K."/>
            <person name="Wortman J."/>
            <person name="Nusbaum C."/>
            <person name="Birren B."/>
        </authorList>
    </citation>
    <scope>NUCLEOTIDE SEQUENCE [LARGE SCALE GENOMIC DNA]</scope>
    <source>
        <strain evidence="14 15">CBS 102226</strain>
    </source>
</reference>
<dbReference type="HAMAP" id="MF_01665">
    <property type="entry name" value="HemeA_synth_type2"/>
    <property type="match status" value="1"/>
</dbReference>
<sequence>MLPASAFSRTLREVAPGLSRRFFECSRRNHHASQLSKLQTPCTGSIRAPPSPVTTRQARYLSTRCDPFIRNCGRLKPDSPSYNLKIRTSAGAPVREFSGSANSKATSAADEATDSNTQNKDGGRSESQSKSRSFFPDTSSNTVAYWLLGSAASVFGIVVFGGLTRLTESGLSITEWKPVTGSLPPMSDADWESEFAKYRSSPEFHMLNSRMTLEEFKSIYWMEWIHRLWGRFIGLSFVLPAAYFVARKQVSRSMAMRLLGIAGLIGFQGFIGWWMVKSGLKDDLFAPGSHPRVSQYRLTAHLGAAFVCYLAMLWNGLDILRTNGILRVSPEAANATLKTLSNPALRPFKRYVSLLAGLVFITAMSGGLVAGLDAGLIYNEFPYMGMGLTPPKSELWDKFYCRAPDHSDLWWRNMLENPSLVQLDHRILATTTFTAVMALWAFSRSAAMQKILPRAAQRGVHGVVGFVCLQVILGISTLLYLVPTGLASAHQAGSLALLTWTIVLGSRVWFPTQAARILAQRAQVNLGRTGAELASSAAKPKLVMPGSPTALAAMGFMPVVTAIGLAGSLASTTQATVARGQLSARKAEHQAMSSEVEQTRS</sequence>
<evidence type="ECO:0000313" key="14">
    <source>
        <dbReference type="EMBL" id="KIX95690.1"/>
    </source>
</evidence>
<keyword evidence="4" id="KW-0479">Metal-binding</keyword>
<feature type="transmembrane region" description="Helical" evidence="13">
    <location>
        <begin position="351"/>
        <end position="378"/>
    </location>
</feature>
<dbReference type="GO" id="GO:0005743">
    <property type="term" value="C:mitochondrial inner membrane"/>
    <property type="evidence" value="ECO:0007669"/>
    <property type="project" value="TreeGrafter"/>
</dbReference>
<evidence type="ECO:0000256" key="3">
    <source>
        <dbReference type="ARBA" id="ARBA00022692"/>
    </source>
</evidence>
<evidence type="ECO:0000313" key="15">
    <source>
        <dbReference type="Proteomes" id="UP000053411"/>
    </source>
</evidence>
<keyword evidence="3 13" id="KW-0812">Transmembrane</keyword>
<evidence type="ECO:0000256" key="11">
    <source>
        <dbReference type="ARBA" id="ARBA00048044"/>
    </source>
</evidence>
<dbReference type="AlphaFoldDB" id="A0A0D2H1H4"/>
<evidence type="ECO:0000256" key="12">
    <source>
        <dbReference type="SAM" id="MobiDB-lite"/>
    </source>
</evidence>
<evidence type="ECO:0008006" key="16">
    <source>
        <dbReference type="Google" id="ProtNLM"/>
    </source>
</evidence>
<dbReference type="PANTHER" id="PTHR23289">
    <property type="entry name" value="CYTOCHROME C OXIDASE ASSEMBLY PROTEIN COX15"/>
    <property type="match status" value="1"/>
</dbReference>
<keyword evidence="5 13" id="KW-1133">Transmembrane helix</keyword>
<keyword evidence="7" id="KW-0408">Iron</keyword>
<feature type="compositionally biased region" description="Polar residues" evidence="12">
    <location>
        <begin position="591"/>
        <end position="601"/>
    </location>
</feature>
<evidence type="ECO:0000256" key="10">
    <source>
        <dbReference type="ARBA" id="ARBA00044501"/>
    </source>
</evidence>
<feature type="transmembrane region" description="Helical" evidence="13">
    <location>
        <begin position="427"/>
        <end position="447"/>
    </location>
</feature>
<evidence type="ECO:0000256" key="13">
    <source>
        <dbReference type="SAM" id="Phobius"/>
    </source>
</evidence>
<dbReference type="Pfam" id="PF02628">
    <property type="entry name" value="COX15-CtaA"/>
    <property type="match status" value="1"/>
</dbReference>
<feature type="transmembrane region" description="Helical" evidence="13">
    <location>
        <begin position="296"/>
        <end position="317"/>
    </location>
</feature>
<evidence type="ECO:0000256" key="6">
    <source>
        <dbReference type="ARBA" id="ARBA00023002"/>
    </source>
</evidence>
<feature type="transmembrane region" description="Helical" evidence="13">
    <location>
        <begin position="228"/>
        <end position="246"/>
    </location>
</feature>
<dbReference type="GeneID" id="27714143"/>
<feature type="transmembrane region" description="Helical" evidence="13">
    <location>
        <begin position="143"/>
        <end position="163"/>
    </location>
</feature>
<evidence type="ECO:0000256" key="9">
    <source>
        <dbReference type="ARBA" id="ARBA00023136"/>
    </source>
</evidence>
<dbReference type="InterPro" id="IPR023754">
    <property type="entry name" value="HemeA_Synthase_type2"/>
</dbReference>